<proteinExistence type="predicted"/>
<protein>
    <submittedName>
        <fullName evidence="2">Methionyl-tRNA formyltransferase, mitochondrial</fullName>
    </submittedName>
</protein>
<dbReference type="WBParaSite" id="JU765_v2.g13794.t1">
    <property type="protein sequence ID" value="JU765_v2.g13794.t1"/>
    <property type="gene ID" value="JU765_v2.g13794"/>
</dbReference>
<organism evidence="1 2">
    <name type="scientific">Panagrolaimus sp. JU765</name>
    <dbReference type="NCBI Taxonomy" id="591449"/>
    <lineage>
        <taxon>Eukaryota</taxon>
        <taxon>Metazoa</taxon>
        <taxon>Ecdysozoa</taxon>
        <taxon>Nematoda</taxon>
        <taxon>Chromadorea</taxon>
        <taxon>Rhabditida</taxon>
        <taxon>Tylenchina</taxon>
        <taxon>Panagrolaimomorpha</taxon>
        <taxon>Panagrolaimoidea</taxon>
        <taxon>Panagrolaimidae</taxon>
        <taxon>Panagrolaimus</taxon>
    </lineage>
</organism>
<evidence type="ECO:0000313" key="1">
    <source>
        <dbReference type="Proteomes" id="UP000887576"/>
    </source>
</evidence>
<reference evidence="2" key="1">
    <citation type="submission" date="2022-11" db="UniProtKB">
        <authorList>
            <consortium name="WormBaseParasite"/>
        </authorList>
    </citation>
    <scope>IDENTIFICATION</scope>
</reference>
<sequence length="935" mass="103623">MPRLGCINVHGSLLPRWRGAAPIQRSLWAGDAETGVTIMQMDVGLDTGDMLYKLSCPITAEDTSGTLYDKLAELGPQGLITTLKQLADGTAKPEVQDETLVTYAEKLSKEEARIDWSLSAAQLERCIRAFNPWPMSWLEIEGQPVKVWKASVIDTATNAAPGTILEANKQGIQVATGDGILNLLSLQPADWLINKLMARPMTGKQRTVHYLIMVGLYQLLYTRIPPHAALAETVEGAIAIKRPQLKGLINGVLRQFQRQQEELLAEFNASDARYLHPSWLLKRLQKAYPEQWQSIVEANNQRPPMWLRINRTHHSRDSWLALLDEAGMKGFPHADYPDAVRLETPAPVHALPGFEDGWVTVQDASAQGCMTWLAPQNGEHILDLCAAPGGKTTHILEVAPEAQVVAVDIDEQRLSRVYDNLKRLGMKATVKQGDGRYPSQWCGEQQFDRILLDAPCSATGVIRRHPDIKWLRRDRDIPELAQLQSEILDAIWPHLKTGGTLVYATCSVLPEENSLQIKAFLQRTADAELCETGTPEQPGADDADMLVAVTSSDETNMVACQVAYSLFNTPNRIARIRSPDYVRDADKLFHSDAVPIDHLIAPEQLVIDNIYRLIEYPGALQVVNFAEGKVSLAVVKAYYGGPLIGNALSTMREHMPHIDTRVAAIFRHDRPIRPQGSTIVEAGDEVFFIAASQHIRAVMSELQRLEKPYKRIMLVGGGNIGAGLARRLEKDYSVKLIERNQQRAAELAEKLQNTIVFFGDASDQELLAEEHIDQVDLFIAVTNDDEANIMSAMLAKRMGAKKVMVLIQRRAYVDLVQGSVIDIAISPQQATISALLSHVRKADIVGVSSLRRGVAEAIEAVAHGDESTSRVVGRVIDEIKLPPGTIIGAVVRGNDVMIANDNLRIEQGDHVIMFLTDKKFITDVERLFQPSPFFL</sequence>
<name>A0AC34Q7W3_9BILA</name>
<evidence type="ECO:0000313" key="2">
    <source>
        <dbReference type="WBParaSite" id="JU765_v2.g13794.t1"/>
    </source>
</evidence>
<accession>A0AC34Q7W3</accession>
<dbReference type="Proteomes" id="UP000887576">
    <property type="component" value="Unplaced"/>
</dbReference>